<evidence type="ECO:0000313" key="2">
    <source>
        <dbReference type="EMBL" id="VCU08824.1"/>
    </source>
</evidence>
<keyword evidence="3" id="KW-1185">Reference proteome</keyword>
<dbReference type="AlphaFoldDB" id="A0A3S4BW37"/>
<comment type="caution">
    <text evidence="2">The sequence shown here is derived from an EMBL/GenBank/DDBJ whole genome shotgun (WGS) entry which is preliminary data.</text>
</comment>
<gene>
    <name evidence="2" type="ORF">RHODGE_RHODGE_01986</name>
</gene>
<proteinExistence type="predicted"/>
<reference evidence="3" key="1">
    <citation type="submission" date="2018-10" db="EMBL/GenBank/DDBJ databases">
        <authorList>
            <person name="Peiro R."/>
            <person name="Begona"/>
            <person name="Cbmso G."/>
            <person name="Lopez M."/>
            <person name="Gonzalez S."/>
            <person name="Sacristan E."/>
            <person name="Castillo E."/>
        </authorList>
    </citation>
    <scope>NUCLEOTIDE SEQUENCE [LARGE SCALE GENOMIC DNA]</scope>
</reference>
<dbReference type="OrthoDB" id="9984899at2"/>
<sequence length="93" mass="10220">MEYRTMTALLGLSIGLLIGLATTQAQGVNERMITGAPPPGSTIYVVPSPEPRRPTAVPTGPRPWMGELGSVYPPPPPDYRPYRPRQRVIRPKQ</sequence>
<accession>A0A3S4BW37</accession>
<organism evidence="2 3">
    <name type="scientific">Rhodoplanes serenus</name>
    <dbReference type="NCBI Taxonomy" id="200615"/>
    <lineage>
        <taxon>Bacteria</taxon>
        <taxon>Pseudomonadati</taxon>
        <taxon>Pseudomonadota</taxon>
        <taxon>Alphaproteobacteria</taxon>
        <taxon>Hyphomicrobiales</taxon>
        <taxon>Nitrobacteraceae</taxon>
        <taxon>Rhodoplanes</taxon>
    </lineage>
</organism>
<protein>
    <submittedName>
        <fullName evidence="2">Uncharacterized protein</fullName>
    </submittedName>
</protein>
<evidence type="ECO:0000313" key="3">
    <source>
        <dbReference type="Proteomes" id="UP000289200"/>
    </source>
</evidence>
<name>A0A3S4BW37_9BRAD</name>
<dbReference type="EMBL" id="UWOC01000136">
    <property type="protein sequence ID" value="VCU08824.1"/>
    <property type="molecule type" value="Genomic_DNA"/>
</dbReference>
<feature type="region of interest" description="Disordered" evidence="1">
    <location>
        <begin position="31"/>
        <end position="93"/>
    </location>
</feature>
<evidence type="ECO:0000256" key="1">
    <source>
        <dbReference type="SAM" id="MobiDB-lite"/>
    </source>
</evidence>
<dbReference type="Proteomes" id="UP000289200">
    <property type="component" value="Unassembled WGS sequence"/>
</dbReference>
<feature type="compositionally biased region" description="Basic residues" evidence="1">
    <location>
        <begin position="82"/>
        <end position="93"/>
    </location>
</feature>